<dbReference type="FunFam" id="1.10.3210.10:FF:000016">
    <property type="entry name" value="HD domain-containing protein 2"/>
    <property type="match status" value="1"/>
</dbReference>
<dbReference type="InterPro" id="IPR036412">
    <property type="entry name" value="HAD-like_sf"/>
</dbReference>
<protein>
    <recommendedName>
        <fullName evidence="7">HD domain-containing protein</fullName>
    </recommendedName>
</protein>
<dbReference type="Gene3D" id="3.40.50.1000">
    <property type="entry name" value="HAD superfamily/HAD-like"/>
    <property type="match status" value="1"/>
</dbReference>
<dbReference type="PROSITE" id="PS51831">
    <property type="entry name" value="HD"/>
    <property type="match status" value="1"/>
</dbReference>
<keyword evidence="9" id="KW-1185">Reference proteome</keyword>
<dbReference type="InterPro" id="IPR023214">
    <property type="entry name" value="HAD_sf"/>
</dbReference>
<dbReference type="SUPFAM" id="SSF109604">
    <property type="entry name" value="HD-domain/PDEase-like"/>
    <property type="match status" value="1"/>
</dbReference>
<dbReference type="Pfam" id="PF13181">
    <property type="entry name" value="TPR_8"/>
    <property type="match status" value="1"/>
</dbReference>
<keyword evidence="2" id="KW-0479">Metal-binding</keyword>
<evidence type="ECO:0000313" key="8">
    <source>
        <dbReference type="EnsemblPlants" id="Solyc07g006180.3.1"/>
    </source>
</evidence>
<sequence length="1034" mass="118254">MGLKCYKTLIKVYIGLPKVKDKIDSKVVKSNTTKREGWVRRGVNNPESIADHMYRMGVMALIAADLPGVDRDKCVKMAIVHDIAEAIVGDITPADGVPKDEKSRRERAALEDMCKLLGGGSRAKEISDLWMEYEENSSLEAKVVKDFDKVEMILQALEYENEQGKDLEEFFQSTAGFLGGGYHRCSSIASSEPKVLKFEDEEKLLGNAKDSLSVEEISKIREEYNAAKEKFLKIPDALKQMPKMNPKGIYVNKNVRLDSIQVYGFDYDYTLAHYSSNLQCLIYELAKQQLVNEFKYPDTCLEFKYDPTFPIRGLYYDKSKGCLMKLDFFGSIELDGCYYGRRKLSREEIDEMYGTRHIGRDQARELVCLMDFFCFSEACLIADIVQHFVDAKLEFDARYVYEDVNRAIQYVHNSGLVHRGILADPPRYLVKNDQLLRFLRMLKDKGKKLFLLTNSPFYFVDGGMRFMLQDSLGQQDSWKELFDVVIAKANKPEFYKSDHPFRCYDVEKDTLAFTKVDAFLPGKIYYHGCLKAFLQITKWKGPEVIYFGDHLFSDLRGPSKAGWRTAAIIHELKSEIMIQNDNSYRFEQAKFHIMQELLGRLHATATSSMTSEAYKSLLRELNDERQKTRYKMKGMFNKSFGATFLTDTGQESAFAYHIHQYADIYTSKPENFLYYPPEAWLHVPYDIKIMPHHLKDMTTSIILPMPKEILNQYTKLLRCPGYLQRPHSPEEITQIFGRFIGKIERRRRNFQKLIEMVSIEQVESPAAGKTSTAAEAPSGYVSDGYETASDSELNGAENGSNRESENTINTASSSSDGDFLKEKTQEQQPEVNQEQLNEVLSVAILTTTTAYLGLHWKALAQANDAKVEGNALFKDGLYEEALSKYELALQVAADIPSSTEIRSICHANRAACFTKLGKHEETIKECTKALELNPTYIKALVRRAEAHEKLEHFEEAITDMTKILELEPSHDQARRTVIRLKPLADEKREKMKEEMIGKLKEMGNSILGRFGMSVDNFKTVKDPNTGSYSVQFQK</sequence>
<keyword evidence="3" id="KW-0378">Hydrolase</keyword>
<dbReference type="InParanoid" id="A0A3Q7H318"/>
<dbReference type="Gramene" id="Solyc07g006180.3.1">
    <property type="protein sequence ID" value="Solyc07g006180.3.1"/>
    <property type="gene ID" value="Solyc07g006180.3"/>
</dbReference>
<dbReference type="FunCoup" id="A0A3Q7H318">
    <property type="interactions" value="1413"/>
</dbReference>
<dbReference type="STRING" id="4081.A0A3Q7H318"/>
<evidence type="ECO:0000259" key="7">
    <source>
        <dbReference type="PROSITE" id="PS51831"/>
    </source>
</evidence>
<dbReference type="SUPFAM" id="SSF56784">
    <property type="entry name" value="HAD-like"/>
    <property type="match status" value="1"/>
</dbReference>
<dbReference type="PaxDb" id="4081-Solyc07g006190.2.1"/>
<dbReference type="SMART" id="SM00471">
    <property type="entry name" value="HDc"/>
    <property type="match status" value="1"/>
</dbReference>
<reference evidence="8" key="1">
    <citation type="journal article" date="2012" name="Nature">
        <title>The tomato genome sequence provides insights into fleshy fruit evolution.</title>
        <authorList>
            <consortium name="Tomato Genome Consortium"/>
        </authorList>
    </citation>
    <scope>NUCLEOTIDE SEQUENCE [LARGE SCALE GENOMIC DNA]</scope>
    <source>
        <strain evidence="8">cv. Heinz 1706</strain>
    </source>
</reference>
<dbReference type="NCBIfam" id="TIGR02244">
    <property type="entry name" value="HAD-IG-Ncltidse"/>
    <property type="match status" value="1"/>
</dbReference>
<dbReference type="Gene3D" id="1.25.40.10">
    <property type="entry name" value="Tetratricopeptide repeat domain"/>
    <property type="match status" value="1"/>
</dbReference>
<comment type="similarity">
    <text evidence="1">Belongs to the 5'(3')-deoxyribonucleotidase family.</text>
</comment>
<evidence type="ECO:0000256" key="4">
    <source>
        <dbReference type="ARBA" id="ARBA00022842"/>
    </source>
</evidence>
<feature type="compositionally biased region" description="Polar residues" evidence="6">
    <location>
        <begin position="788"/>
        <end position="799"/>
    </location>
</feature>
<dbReference type="PANTHER" id="PTHR12103:SF12">
    <property type="entry name" value="FI20020P1"/>
    <property type="match status" value="1"/>
</dbReference>
<dbReference type="Gene3D" id="1.10.3210.10">
    <property type="entry name" value="Hypothetical protein af1432"/>
    <property type="match status" value="1"/>
</dbReference>
<evidence type="ECO:0000256" key="6">
    <source>
        <dbReference type="SAM" id="MobiDB-lite"/>
    </source>
</evidence>
<name>A0A3Q7H318_SOLLC</name>
<evidence type="ECO:0000256" key="1">
    <source>
        <dbReference type="ARBA" id="ARBA00009589"/>
    </source>
</evidence>
<dbReference type="InterPro" id="IPR011990">
    <property type="entry name" value="TPR-like_helical_dom_sf"/>
</dbReference>
<evidence type="ECO:0000256" key="3">
    <source>
        <dbReference type="ARBA" id="ARBA00022801"/>
    </source>
</evidence>
<dbReference type="Pfam" id="PF05761">
    <property type="entry name" value="5_nucleotid"/>
    <property type="match status" value="1"/>
</dbReference>
<dbReference type="Pfam" id="PF00515">
    <property type="entry name" value="TPR_1"/>
    <property type="match status" value="1"/>
</dbReference>
<keyword evidence="5" id="KW-0802">TPR repeat</keyword>
<dbReference type="InterPro" id="IPR019734">
    <property type="entry name" value="TPR_rpt"/>
</dbReference>
<dbReference type="EnsemblPlants" id="Solyc07g006180.3.1">
    <property type="protein sequence ID" value="Solyc07g006180.3.1"/>
    <property type="gene ID" value="Solyc07g006180.3"/>
</dbReference>
<keyword evidence="4" id="KW-0460">Magnesium</keyword>
<reference evidence="8" key="2">
    <citation type="submission" date="2019-01" db="UniProtKB">
        <authorList>
            <consortium name="EnsemblPlants"/>
        </authorList>
    </citation>
    <scope>IDENTIFICATION</scope>
    <source>
        <strain evidence="8">cv. Heinz 1706</strain>
    </source>
</reference>
<dbReference type="Pfam" id="PF13023">
    <property type="entry name" value="HD_3"/>
    <property type="match status" value="1"/>
</dbReference>
<feature type="region of interest" description="Disordered" evidence="6">
    <location>
        <begin position="764"/>
        <end position="832"/>
    </location>
</feature>
<dbReference type="FunFam" id="3.40.50.1000:FF:000126">
    <property type="entry name" value="Cytosolic purine 5-nucleotidase"/>
    <property type="match status" value="1"/>
</dbReference>
<evidence type="ECO:0000256" key="2">
    <source>
        <dbReference type="ARBA" id="ARBA00022723"/>
    </source>
</evidence>
<evidence type="ECO:0000256" key="5">
    <source>
        <dbReference type="PROSITE-ProRule" id="PRU00339"/>
    </source>
</evidence>
<dbReference type="GO" id="GO:0046872">
    <property type="term" value="F:metal ion binding"/>
    <property type="evidence" value="ECO:0007669"/>
    <property type="project" value="UniProtKB-KW"/>
</dbReference>
<proteinExistence type="inferred from homology"/>
<dbReference type="GO" id="GO:0008253">
    <property type="term" value="F:5'-nucleotidase activity"/>
    <property type="evidence" value="ECO:0000318"/>
    <property type="project" value="GO_Central"/>
</dbReference>
<dbReference type="PANTHER" id="PTHR12103">
    <property type="entry name" value="5'-NUCLEOTIDASE DOMAIN-CONTAINING"/>
    <property type="match status" value="1"/>
</dbReference>
<accession>A0A3Q7H318</accession>
<dbReference type="CDD" id="cd07522">
    <property type="entry name" value="HAD_cN-II"/>
    <property type="match status" value="1"/>
</dbReference>
<dbReference type="SUPFAM" id="SSF48452">
    <property type="entry name" value="TPR-like"/>
    <property type="match status" value="1"/>
</dbReference>
<feature type="compositionally biased region" description="Polar residues" evidence="6">
    <location>
        <begin position="806"/>
        <end position="816"/>
    </location>
</feature>
<organism evidence="8">
    <name type="scientific">Solanum lycopersicum</name>
    <name type="common">Tomato</name>
    <name type="synonym">Lycopersicon esculentum</name>
    <dbReference type="NCBI Taxonomy" id="4081"/>
    <lineage>
        <taxon>Eukaryota</taxon>
        <taxon>Viridiplantae</taxon>
        <taxon>Streptophyta</taxon>
        <taxon>Embryophyta</taxon>
        <taxon>Tracheophyta</taxon>
        <taxon>Spermatophyta</taxon>
        <taxon>Magnoliopsida</taxon>
        <taxon>eudicotyledons</taxon>
        <taxon>Gunneridae</taxon>
        <taxon>Pentapetalae</taxon>
        <taxon>asterids</taxon>
        <taxon>lamiids</taxon>
        <taxon>Solanales</taxon>
        <taxon>Solanaceae</taxon>
        <taxon>Solanoideae</taxon>
        <taxon>Solaneae</taxon>
        <taxon>Solanum</taxon>
        <taxon>Solanum subgen. Lycopersicon</taxon>
    </lineage>
</organism>
<feature type="domain" description="HD" evidence="7">
    <location>
        <begin position="49"/>
        <end position="153"/>
    </location>
</feature>
<dbReference type="InterPro" id="IPR008380">
    <property type="entry name" value="HAD-SF_hydro_IG_5-nucl"/>
</dbReference>
<dbReference type="SMART" id="SM00028">
    <property type="entry name" value="TPR"/>
    <property type="match status" value="3"/>
</dbReference>
<evidence type="ECO:0000313" key="9">
    <source>
        <dbReference type="Proteomes" id="UP000004994"/>
    </source>
</evidence>
<dbReference type="PROSITE" id="PS50005">
    <property type="entry name" value="TPR"/>
    <property type="match status" value="1"/>
</dbReference>
<dbReference type="InterPro" id="IPR003607">
    <property type="entry name" value="HD/PDEase_dom"/>
</dbReference>
<feature type="repeat" description="TPR" evidence="5">
    <location>
        <begin position="937"/>
        <end position="970"/>
    </location>
</feature>
<dbReference type="AlphaFoldDB" id="A0A3Q7H318"/>
<dbReference type="InterPro" id="IPR006674">
    <property type="entry name" value="HD_domain"/>
</dbReference>
<dbReference type="Proteomes" id="UP000004994">
    <property type="component" value="Chromosome 7"/>
</dbReference>